<evidence type="ECO:0000256" key="6">
    <source>
        <dbReference type="ARBA" id="ARBA00023136"/>
    </source>
</evidence>
<sequence length="636" mass="68579">MQKPTLRERVRYRFDDWMSRGTVALMLLLGAATAVFVIILAVVVYVVRAYPDDAPTADFWDVLWGNLMRTLDPGTMGGDTGWGFRALMLVVTVGGLIIVASLIGIISGAFDSKVDELRKGRSRVLESGHTLILGWSPKVFSIVSELAIANESRGRSAIVVLADRDKVEMEDAIRAEVGATGRTRVICRSGDPMNLNDLELGSPHDARSIVILASDGDDDADSTVIKTALALTNNPNRGADEFHIVAELDDPANLEAARLVGRDETHWVLASDLISRVTVQTCRQSGLSVVYTELLDFGGDEIYFTEQPTLVGRNFGEVQTAFATSTVIGIASGVAVRGTTAPVAAPSVTINPPASMLLAPGDQLIVIAEDDSTIALADRVAPDRAAIVAPRATVARPEHTLVLGCNSGLVLMLRELHDYVAPGSTVRVVAAGDCPELPALDGLDVRVERADPTSRGALDALEVYRYDHIIVLAEKESLPAQRADARTLITLLHLRDIAERHDVDLNVVSEMLDDRNRELAEVTNADDFIVSEKLVSLMLSQVSENRMLAEVFATLFSSEGSEIYLRPADTYIEPGVAVDFYTVAEAALLRGETAIGYRVAADAHDATRAYGVHVNPTKPARIVFAPGDRVIVLAEN</sequence>
<organism evidence="10 11">
    <name type="scientific">Herbiconiux aconitum</name>
    <dbReference type="NCBI Taxonomy" id="2970913"/>
    <lineage>
        <taxon>Bacteria</taxon>
        <taxon>Bacillati</taxon>
        <taxon>Actinomycetota</taxon>
        <taxon>Actinomycetes</taxon>
        <taxon>Micrococcales</taxon>
        <taxon>Microbacteriaceae</taxon>
        <taxon>Herbiconiux</taxon>
    </lineage>
</organism>
<keyword evidence="5" id="KW-0406">Ion transport</keyword>
<feature type="transmembrane region" description="Helical" evidence="8">
    <location>
        <begin position="86"/>
        <end position="110"/>
    </location>
</feature>
<evidence type="ECO:0000256" key="4">
    <source>
        <dbReference type="ARBA" id="ARBA00022989"/>
    </source>
</evidence>
<dbReference type="PANTHER" id="PTHR31563:SF10">
    <property type="entry name" value="ION CHANNEL POLLUX-RELATED"/>
    <property type="match status" value="1"/>
</dbReference>
<proteinExistence type="predicted"/>
<dbReference type="InterPro" id="IPR036291">
    <property type="entry name" value="NAD(P)-bd_dom_sf"/>
</dbReference>
<keyword evidence="7" id="KW-0407">Ion channel</keyword>
<keyword evidence="6 8" id="KW-0472">Membrane</keyword>
<dbReference type="SUPFAM" id="SSF51735">
    <property type="entry name" value="NAD(P)-binding Rossmann-fold domains"/>
    <property type="match status" value="2"/>
</dbReference>
<name>A0ABT2GUN8_9MICO</name>
<evidence type="ECO:0000256" key="7">
    <source>
        <dbReference type="ARBA" id="ARBA00023303"/>
    </source>
</evidence>
<dbReference type="InterPro" id="IPR010420">
    <property type="entry name" value="CASTOR/POLLUX/SYM8_dom"/>
</dbReference>
<evidence type="ECO:0000313" key="11">
    <source>
        <dbReference type="Proteomes" id="UP001165584"/>
    </source>
</evidence>
<evidence type="ECO:0000313" key="10">
    <source>
        <dbReference type="EMBL" id="MCS5719930.1"/>
    </source>
</evidence>
<comment type="caution">
    <text evidence="10">The sequence shown here is derived from an EMBL/GenBank/DDBJ whole genome shotgun (WGS) entry which is preliminary data.</text>
</comment>
<evidence type="ECO:0000256" key="1">
    <source>
        <dbReference type="ARBA" id="ARBA00004127"/>
    </source>
</evidence>
<reference evidence="10" key="1">
    <citation type="submission" date="2022-08" db="EMBL/GenBank/DDBJ databases">
        <authorList>
            <person name="Deng Y."/>
            <person name="Han X.-F."/>
            <person name="Zhang Y.-Q."/>
        </authorList>
    </citation>
    <scope>NUCLEOTIDE SEQUENCE</scope>
    <source>
        <strain evidence="10">CPCC 205763</strain>
    </source>
</reference>
<dbReference type="RefSeq" id="WP_259509561.1">
    <property type="nucleotide sequence ID" value="NZ_JANLCM010000002.1"/>
</dbReference>
<evidence type="ECO:0000256" key="5">
    <source>
        <dbReference type="ARBA" id="ARBA00023065"/>
    </source>
</evidence>
<protein>
    <recommendedName>
        <fullName evidence="9">CASTOR/POLLUX/SYM8 ion channel conserved domain-containing protein</fullName>
    </recommendedName>
</protein>
<keyword evidence="11" id="KW-1185">Reference proteome</keyword>
<keyword evidence="3 8" id="KW-0812">Transmembrane</keyword>
<evidence type="ECO:0000259" key="9">
    <source>
        <dbReference type="Pfam" id="PF06241"/>
    </source>
</evidence>
<keyword evidence="2" id="KW-0813">Transport</keyword>
<evidence type="ECO:0000256" key="8">
    <source>
        <dbReference type="SAM" id="Phobius"/>
    </source>
</evidence>
<accession>A0ABT2GUN8</accession>
<dbReference type="PANTHER" id="PTHR31563">
    <property type="entry name" value="ION CHANNEL POLLUX-RELATED"/>
    <property type="match status" value="1"/>
</dbReference>
<dbReference type="Pfam" id="PF06241">
    <property type="entry name" value="Castor_Poll_mid"/>
    <property type="match status" value="1"/>
</dbReference>
<feature type="domain" description="CASTOR/POLLUX/SYM8 ion channel conserved" evidence="9">
    <location>
        <begin position="272"/>
        <end position="377"/>
    </location>
</feature>
<dbReference type="EMBL" id="JANLCM010000002">
    <property type="protein sequence ID" value="MCS5719930.1"/>
    <property type="molecule type" value="Genomic_DNA"/>
</dbReference>
<dbReference type="Proteomes" id="UP001165584">
    <property type="component" value="Unassembled WGS sequence"/>
</dbReference>
<dbReference type="InterPro" id="IPR044849">
    <property type="entry name" value="CASTOR/POLLUX/SYM8-like"/>
</dbReference>
<comment type="subcellular location">
    <subcellularLocation>
        <location evidence="1">Endomembrane system</location>
        <topology evidence="1">Multi-pass membrane protein</topology>
    </subcellularLocation>
</comment>
<evidence type="ECO:0000256" key="3">
    <source>
        <dbReference type="ARBA" id="ARBA00022692"/>
    </source>
</evidence>
<gene>
    <name evidence="10" type="ORF">N1027_17505</name>
</gene>
<feature type="transmembrane region" description="Helical" evidence="8">
    <location>
        <begin position="21"/>
        <end position="47"/>
    </location>
</feature>
<dbReference type="Gene3D" id="3.40.50.720">
    <property type="entry name" value="NAD(P)-binding Rossmann-like Domain"/>
    <property type="match status" value="2"/>
</dbReference>
<keyword evidence="4 8" id="KW-1133">Transmembrane helix</keyword>
<evidence type="ECO:0000256" key="2">
    <source>
        <dbReference type="ARBA" id="ARBA00022448"/>
    </source>
</evidence>